<evidence type="ECO:0000256" key="1">
    <source>
        <dbReference type="SAM" id="MobiDB-lite"/>
    </source>
</evidence>
<dbReference type="PANTHER" id="PTHR13318">
    <property type="entry name" value="PARTNER OF PAIRED, ISOFORM B-RELATED"/>
    <property type="match status" value="1"/>
</dbReference>
<dbReference type="Gene3D" id="3.80.10.10">
    <property type="entry name" value="Ribonuclease Inhibitor"/>
    <property type="match status" value="3"/>
</dbReference>
<dbReference type="InterPro" id="IPR001611">
    <property type="entry name" value="Leu-rich_rpt"/>
</dbReference>
<sequence length="875" mass="94840">MSVPALRELLRGLVSELVVQEGSPCLATDIAASHMLLALDQGAWGAESKAVLDRVVLKYSHRLTPRIILGLLPSNTTTLCLKACRLLTEVCMNEIIERCPYLQSLDLAENSDINFSQIHLFQKDENRKIHQSLAHLSLEDCDVSDKVIHALLTNAPMLQSLNIARCHITDKVFLLNETKQLAREGGFQHSSLKHGYDSQLQSIDVTGCNQFSSTGVRHLCTLCGPTLRVLKLSWTKIDSIALMYLCGLGLPAVVQFYLSLEEGKSEPQPTRRSGGSKGVKNRREALVETLTQFEQIAAQVREETEQSTHGEGSHSNLLIEPNDHVDQELNPNTAGILLLDSSSSLPENQNSLDTIKNLAFSYSCVDSGCETALDINESSGNFTSSQVLHELSDESAPLIHSTHFPICSEKDSANAGGAVSSDSCLQSDANNFPSVPVQNTSNISTHPLQTKEVTDTPLSSTEKSEHSQTKSHSESPSLKPGTHSTSRTPAINVAVSGHTHSSVPFFTSNIRELCVSGTVFADAPASHFCLRRFLMANPDLSTLCLMGGLNGQSVTDEVLTQVAETCSGLKHLSVEGCVHLTTAGVAGLVACTKLEHLDLTGVAFIENAGLVYLVRSLSLTSLLIAETRIKNQGLKTIASQANSHQLEELDLSWCEDLEDDQGLNAVASSCHGLRRLILRECVLSHKTIGLIAENCHNITELSIACCDISVIGDDDVILLSQNLAALQTIDLSWNTNLTNAAVHALLSNCRHLITANLSGLKRITAAPFAGLIAVPEELSEFVAMKQKELESTFTLALALSDLPCLPHRSTFYATQLSDLQLQYSDFVQDHVLSNIVAITLGSIKILDYYGSEVTASEGVVEKFVKDLILDRGDVL</sequence>
<dbReference type="GO" id="GO:0031146">
    <property type="term" value="P:SCF-dependent proteasomal ubiquitin-dependent protein catabolic process"/>
    <property type="evidence" value="ECO:0007669"/>
    <property type="project" value="TreeGrafter"/>
</dbReference>
<dbReference type="EMBL" id="BLXT01000945">
    <property type="protein sequence ID" value="GFN81797.1"/>
    <property type="molecule type" value="Genomic_DNA"/>
</dbReference>
<feature type="compositionally biased region" description="Polar residues" evidence="1">
    <location>
        <begin position="435"/>
        <end position="448"/>
    </location>
</feature>
<dbReference type="Proteomes" id="UP000735302">
    <property type="component" value="Unassembled WGS sequence"/>
</dbReference>
<dbReference type="SMART" id="SM00367">
    <property type="entry name" value="LRR_CC"/>
    <property type="match status" value="9"/>
</dbReference>
<keyword evidence="3" id="KW-1185">Reference proteome</keyword>
<evidence type="ECO:0000313" key="2">
    <source>
        <dbReference type="EMBL" id="GFN81797.1"/>
    </source>
</evidence>
<evidence type="ECO:0000313" key="3">
    <source>
        <dbReference type="Proteomes" id="UP000735302"/>
    </source>
</evidence>
<dbReference type="InterPro" id="IPR032675">
    <property type="entry name" value="LRR_dom_sf"/>
</dbReference>
<organism evidence="2 3">
    <name type="scientific">Plakobranchus ocellatus</name>
    <dbReference type="NCBI Taxonomy" id="259542"/>
    <lineage>
        <taxon>Eukaryota</taxon>
        <taxon>Metazoa</taxon>
        <taxon>Spiralia</taxon>
        <taxon>Lophotrochozoa</taxon>
        <taxon>Mollusca</taxon>
        <taxon>Gastropoda</taxon>
        <taxon>Heterobranchia</taxon>
        <taxon>Euthyneura</taxon>
        <taxon>Panpulmonata</taxon>
        <taxon>Sacoglossa</taxon>
        <taxon>Placobranchoidea</taxon>
        <taxon>Plakobranchidae</taxon>
        <taxon>Plakobranchus</taxon>
    </lineage>
</organism>
<dbReference type="GO" id="GO:0019005">
    <property type="term" value="C:SCF ubiquitin ligase complex"/>
    <property type="evidence" value="ECO:0007669"/>
    <property type="project" value="TreeGrafter"/>
</dbReference>
<dbReference type="Pfam" id="PF13516">
    <property type="entry name" value="LRR_6"/>
    <property type="match status" value="1"/>
</dbReference>
<dbReference type="AlphaFoldDB" id="A0AAV3YGZ2"/>
<reference evidence="2 3" key="1">
    <citation type="journal article" date="2021" name="Elife">
        <title>Chloroplast acquisition without the gene transfer in kleptoplastic sea slugs, Plakobranchus ocellatus.</title>
        <authorList>
            <person name="Maeda T."/>
            <person name="Takahashi S."/>
            <person name="Yoshida T."/>
            <person name="Shimamura S."/>
            <person name="Takaki Y."/>
            <person name="Nagai Y."/>
            <person name="Toyoda A."/>
            <person name="Suzuki Y."/>
            <person name="Arimoto A."/>
            <person name="Ishii H."/>
            <person name="Satoh N."/>
            <person name="Nishiyama T."/>
            <person name="Hasebe M."/>
            <person name="Maruyama T."/>
            <person name="Minagawa J."/>
            <person name="Obokata J."/>
            <person name="Shigenobu S."/>
        </authorList>
    </citation>
    <scope>NUCLEOTIDE SEQUENCE [LARGE SCALE GENOMIC DNA]</scope>
</reference>
<dbReference type="InterPro" id="IPR006553">
    <property type="entry name" value="Leu-rich_rpt_Cys-con_subtyp"/>
</dbReference>
<gene>
    <name evidence="2" type="ORF">PoB_000830300</name>
</gene>
<feature type="compositionally biased region" description="Basic and acidic residues" evidence="1">
    <location>
        <begin position="462"/>
        <end position="473"/>
    </location>
</feature>
<feature type="region of interest" description="Disordered" evidence="1">
    <location>
        <begin position="435"/>
        <end position="488"/>
    </location>
</feature>
<proteinExistence type="predicted"/>
<dbReference type="SUPFAM" id="SSF52047">
    <property type="entry name" value="RNI-like"/>
    <property type="match status" value="2"/>
</dbReference>
<comment type="caution">
    <text evidence="2">The sequence shown here is derived from an EMBL/GenBank/DDBJ whole genome shotgun (WGS) entry which is preliminary data.</text>
</comment>
<protein>
    <submittedName>
        <fullName evidence="2">F-box/lrr-repeat protein 2-like</fullName>
    </submittedName>
</protein>
<accession>A0AAV3YGZ2</accession>
<name>A0AAV3YGZ2_9GAST</name>